<accession>A0A1F7XAZ5</accession>
<name>A0A1F7XAZ5_9BACT</name>
<proteinExistence type="predicted"/>
<evidence type="ECO:0000256" key="1">
    <source>
        <dbReference type="SAM" id="MobiDB-lite"/>
    </source>
</evidence>
<sequence length="104" mass="11573">MIKVEAKLCLTGYEEGTSHLVKVENYDPQACINCPFSGEGGLIDKENRVWCNLISPTKRLLSSTRVLKQGEWKEILAKANGTHNLTVIDERQKPPSPITSPSHL</sequence>
<dbReference type="AlphaFoldDB" id="A0A1F7XAZ5"/>
<evidence type="ECO:0000313" key="3">
    <source>
        <dbReference type="Proteomes" id="UP000177053"/>
    </source>
</evidence>
<protein>
    <submittedName>
        <fullName evidence="2">Uncharacterized protein</fullName>
    </submittedName>
</protein>
<reference evidence="2 3" key="1">
    <citation type="journal article" date="2016" name="Nat. Commun.">
        <title>Thousands of microbial genomes shed light on interconnected biogeochemical processes in an aquifer system.</title>
        <authorList>
            <person name="Anantharaman K."/>
            <person name="Brown C.T."/>
            <person name="Hug L.A."/>
            <person name="Sharon I."/>
            <person name="Castelle C.J."/>
            <person name="Probst A.J."/>
            <person name="Thomas B.C."/>
            <person name="Singh A."/>
            <person name="Wilkins M.J."/>
            <person name="Karaoz U."/>
            <person name="Brodie E.L."/>
            <person name="Williams K.H."/>
            <person name="Hubbard S.S."/>
            <person name="Banfield J.F."/>
        </authorList>
    </citation>
    <scope>NUCLEOTIDE SEQUENCE [LARGE SCALE GENOMIC DNA]</scope>
</reference>
<dbReference type="EMBL" id="MGFS01000003">
    <property type="protein sequence ID" value="OGM12133.1"/>
    <property type="molecule type" value="Genomic_DNA"/>
</dbReference>
<organism evidence="2 3">
    <name type="scientific">Candidatus Woesebacteria bacterium RBG_16_34_12</name>
    <dbReference type="NCBI Taxonomy" id="1802480"/>
    <lineage>
        <taxon>Bacteria</taxon>
        <taxon>Candidatus Woeseibacteriota</taxon>
    </lineage>
</organism>
<feature type="region of interest" description="Disordered" evidence="1">
    <location>
        <begin position="84"/>
        <end position="104"/>
    </location>
</feature>
<gene>
    <name evidence="2" type="ORF">A2Z22_03520</name>
</gene>
<comment type="caution">
    <text evidence="2">The sequence shown here is derived from an EMBL/GenBank/DDBJ whole genome shotgun (WGS) entry which is preliminary data.</text>
</comment>
<dbReference type="Proteomes" id="UP000177053">
    <property type="component" value="Unassembled WGS sequence"/>
</dbReference>
<evidence type="ECO:0000313" key="2">
    <source>
        <dbReference type="EMBL" id="OGM12133.1"/>
    </source>
</evidence>